<comment type="similarity">
    <text evidence="1">Belongs to the UPF0488 family.</text>
</comment>
<dbReference type="Proteomes" id="UP000694546">
    <property type="component" value="Chromosome 18"/>
</dbReference>
<sequence length="205" mass="22744">SGGSEPSPPGAQKPAPHTTLEACVPTESMAQSKPKKKKKSGKKKTTESSKLQETTSSLTAEQQLQRELDWVMEQLSRGLETQKVTPKQREDASRALKILRSGKAPLAKKRQVMRAMTGDYRRKMEEERQKQLKLIQSAMTSLQVRAVPDPKKSVFHRRAGNKPGVPGAGEQNARPALTSDPLLSGNETSHFVFTSSKEEFKFNFV</sequence>
<dbReference type="GeneTree" id="ENSGT00390000000306"/>
<dbReference type="OMA" id="MRAMTGE"/>
<feature type="region of interest" description="Disordered" evidence="2">
    <location>
        <begin position="1"/>
        <end position="61"/>
    </location>
</feature>
<name>A0A8C4ZMQ5_GADMO</name>
<evidence type="ECO:0000256" key="1">
    <source>
        <dbReference type="ARBA" id="ARBA00005707"/>
    </source>
</evidence>
<reference evidence="3" key="1">
    <citation type="submission" date="2025-08" db="UniProtKB">
        <authorList>
            <consortium name="Ensembl"/>
        </authorList>
    </citation>
    <scope>IDENTIFICATION</scope>
</reference>
<dbReference type="Pfam" id="PF15393">
    <property type="entry name" value="DUF4615"/>
    <property type="match status" value="1"/>
</dbReference>
<evidence type="ECO:0000313" key="4">
    <source>
        <dbReference type="Proteomes" id="UP000694546"/>
    </source>
</evidence>
<reference evidence="3" key="2">
    <citation type="submission" date="2025-09" db="UniProtKB">
        <authorList>
            <consortium name="Ensembl"/>
        </authorList>
    </citation>
    <scope>IDENTIFICATION</scope>
</reference>
<feature type="compositionally biased region" description="Basic residues" evidence="2">
    <location>
        <begin position="33"/>
        <end position="43"/>
    </location>
</feature>
<protein>
    <submittedName>
        <fullName evidence="3">Zgc:112185</fullName>
    </submittedName>
</protein>
<dbReference type="Ensembl" id="ENSGMOT00000018492.2">
    <property type="protein sequence ID" value="ENSGMOP00000018047.2"/>
    <property type="gene ID" value="ENSGMOG00000016791.2"/>
</dbReference>
<dbReference type="PANTHER" id="PTHR13602">
    <property type="entry name" value="UPF0488 PROTEIN C8ORF33"/>
    <property type="match status" value="1"/>
</dbReference>
<feature type="compositionally biased region" description="Polar residues" evidence="2">
    <location>
        <begin position="51"/>
        <end position="61"/>
    </location>
</feature>
<evidence type="ECO:0000313" key="3">
    <source>
        <dbReference type="Ensembl" id="ENSGMOP00000018047.2"/>
    </source>
</evidence>
<organism evidence="3 4">
    <name type="scientific">Gadus morhua</name>
    <name type="common">Atlantic cod</name>
    <dbReference type="NCBI Taxonomy" id="8049"/>
    <lineage>
        <taxon>Eukaryota</taxon>
        <taxon>Metazoa</taxon>
        <taxon>Chordata</taxon>
        <taxon>Craniata</taxon>
        <taxon>Vertebrata</taxon>
        <taxon>Euteleostomi</taxon>
        <taxon>Actinopterygii</taxon>
        <taxon>Neopterygii</taxon>
        <taxon>Teleostei</taxon>
        <taxon>Neoteleostei</taxon>
        <taxon>Acanthomorphata</taxon>
        <taxon>Zeiogadaria</taxon>
        <taxon>Gadariae</taxon>
        <taxon>Gadiformes</taxon>
        <taxon>Gadoidei</taxon>
        <taxon>Gadidae</taxon>
        <taxon>Gadus</taxon>
    </lineage>
</organism>
<feature type="compositionally biased region" description="Pro residues" evidence="2">
    <location>
        <begin position="1"/>
        <end position="11"/>
    </location>
</feature>
<proteinExistence type="inferred from homology"/>
<keyword evidence="4" id="KW-1185">Reference proteome</keyword>
<feature type="region of interest" description="Disordered" evidence="2">
    <location>
        <begin position="149"/>
        <end position="185"/>
    </location>
</feature>
<dbReference type="PANTHER" id="PTHR13602:SF2">
    <property type="entry name" value="UPF0488 PROTEIN C8ORF33"/>
    <property type="match status" value="1"/>
</dbReference>
<dbReference type="AlphaFoldDB" id="A0A8C4ZMQ5"/>
<dbReference type="InterPro" id="IPR029274">
    <property type="entry name" value="DUF4615"/>
</dbReference>
<evidence type="ECO:0000256" key="2">
    <source>
        <dbReference type="SAM" id="MobiDB-lite"/>
    </source>
</evidence>
<accession>A0A8C4ZMQ5</accession>